<dbReference type="SUPFAM" id="SSF48366">
    <property type="entry name" value="Ras GEF"/>
    <property type="match status" value="1"/>
</dbReference>
<feature type="region of interest" description="Disordered" evidence="3">
    <location>
        <begin position="795"/>
        <end position="822"/>
    </location>
</feature>
<dbReference type="RefSeq" id="XP_033457789.1">
    <property type="nucleotide sequence ID" value="XM_033605438.1"/>
</dbReference>
<feature type="compositionally biased region" description="Polar residues" evidence="3">
    <location>
        <begin position="548"/>
        <end position="561"/>
    </location>
</feature>
<feature type="compositionally biased region" description="Basic and acidic residues" evidence="3">
    <location>
        <begin position="25"/>
        <end position="36"/>
    </location>
</feature>
<evidence type="ECO:0008006" key="8">
    <source>
        <dbReference type="Google" id="ProtNLM"/>
    </source>
</evidence>
<feature type="compositionally biased region" description="Basic and acidic residues" evidence="3">
    <location>
        <begin position="1313"/>
        <end position="1322"/>
    </location>
</feature>
<proteinExistence type="predicted"/>
<keyword evidence="1 2" id="KW-0344">Guanine-nucleotide releasing factor</keyword>
<dbReference type="Gene3D" id="1.20.870.10">
    <property type="entry name" value="Son of sevenless (SoS) protein Chain: S domain 1"/>
    <property type="match status" value="1"/>
</dbReference>
<dbReference type="PROSITE" id="PS50009">
    <property type="entry name" value="RASGEF_CAT"/>
    <property type="match status" value="1"/>
</dbReference>
<keyword evidence="6" id="KW-1185">Reference proteome</keyword>
<name>A0A6J3LYN6_9PEZI</name>
<reference evidence="7" key="1">
    <citation type="submission" date="2020-01" db="EMBL/GenBank/DDBJ databases">
        <authorList>
            <consortium name="DOE Joint Genome Institute"/>
            <person name="Haridas S."/>
            <person name="Albert R."/>
            <person name="Binder M."/>
            <person name="Bloem J."/>
            <person name="Labutti K."/>
            <person name="Salamov A."/>
            <person name="Andreopoulos B."/>
            <person name="Baker S.E."/>
            <person name="Barry K."/>
            <person name="Bills G."/>
            <person name="Bluhm B.H."/>
            <person name="Cannon C."/>
            <person name="Castanera R."/>
            <person name="Culley D.E."/>
            <person name="Daum C."/>
            <person name="Ezra D."/>
            <person name="Gonzalez J.B."/>
            <person name="Henrissat B."/>
            <person name="Kuo A."/>
            <person name="Liang C."/>
            <person name="Lipzen A."/>
            <person name="Lutzoni F."/>
            <person name="Magnuson J."/>
            <person name="Mondo S."/>
            <person name="Nolan M."/>
            <person name="Ohm R."/>
            <person name="Pangilinan J."/>
            <person name="Park H.-J."/>
            <person name="Ramirez L."/>
            <person name="Alfaro M."/>
            <person name="Sun H."/>
            <person name="Tritt A."/>
            <person name="Yoshinaga Y."/>
            <person name="Zwiers L.-H."/>
            <person name="Turgeon B.G."/>
            <person name="Goodwin S.B."/>
            <person name="Spatafora J.W."/>
            <person name="Crous P.W."/>
            <person name="Grigoriev I.V."/>
        </authorList>
    </citation>
    <scope>NUCLEOTIDE SEQUENCE</scope>
    <source>
        <strain evidence="7">CBS 342.82</strain>
    </source>
</reference>
<dbReference type="InterPro" id="IPR000651">
    <property type="entry name" value="Ras-like_Gua-exchang_fac_N"/>
</dbReference>
<feature type="compositionally biased region" description="Polar residues" evidence="3">
    <location>
        <begin position="1114"/>
        <end position="1126"/>
    </location>
</feature>
<dbReference type="GO" id="GO:0007265">
    <property type="term" value="P:Ras protein signal transduction"/>
    <property type="evidence" value="ECO:0007669"/>
    <property type="project" value="TreeGrafter"/>
</dbReference>
<evidence type="ECO:0000313" key="7">
    <source>
        <dbReference type="RefSeq" id="XP_033457789.1"/>
    </source>
</evidence>
<dbReference type="PANTHER" id="PTHR23113">
    <property type="entry name" value="GUANINE NUCLEOTIDE EXCHANGE FACTOR"/>
    <property type="match status" value="1"/>
</dbReference>
<feature type="domain" description="Ras-GEF" evidence="4">
    <location>
        <begin position="1402"/>
        <end position="1652"/>
    </location>
</feature>
<protein>
    <recommendedName>
        <fullName evidence="8">Ras GEF</fullName>
    </recommendedName>
</protein>
<feature type="region of interest" description="Disordered" evidence="3">
    <location>
        <begin position="655"/>
        <end position="681"/>
    </location>
</feature>
<dbReference type="InterPro" id="IPR036964">
    <property type="entry name" value="RASGEF_cat_dom_sf"/>
</dbReference>
<sequence length="1652" mass="181671">MMDRQAQARQRRKAAAQPAKPPFRIPRDRRQERKVSDTQTLDDESISPPSRHGVNRVGSGSTDAARAPSRAGGRSSGRTTEEELNIATRMTVTSVGKGGKLYLKPSRLALPHISQLVETPPATSETDGMRLGLGGGDRYAGGIQHGRSATAHGLDSMESAMQGLTRTRSHSFSDVHDRSRQPTFDAGDFQTMFNARQMYRRSKSSADIQSGLLDLQIPHYRLGSPRFSDRGGAYIRNSLHTIASEDPRLSNLPVENEPELPETSPENQSFVQHSSPRSDLQHPMITHMRSISALPIDIEQLPIAEEITPSIFDRLEYNPNDPAVVHHHPLTGRILAATPARLISQITSPQFLNYELLSDFFLTFRCFMSPHDVLEYLLARMQWAFANGSDAGRIVRVRTFVALRHWILNYFPDDFLLDMPFRERFCKQINALTRALRRRPDRGGSDMNIIGELKKCWQRTCELYWPQPNSTDITPDANIKPGGEQRSNHLGPSVLSLPLTIRPATRGGSSVFEVAQMHVPDQTKKTIDQSPRGKRSNARDFRDPPSPTLTRMSIPTSPMSEQSLEVLSCSVPFLQHLRNVRLPTSHRDNKPTNRHDRSGSFSDALRDKRSPLSTHIDSVIMPSFTVSGGLVRGILLEPCPSTINLAAPASPTIEAAEARAPSPPTMPSLDRPPQPPQNSSMKRIVGDMRRALSTRRANHGEVSIRTHRSTQSFSDLLTSATSGGLMDRRPPTRLQNISPLVPPPIPPPAPLPPPGPPRLDMLAARVEAAYHTAFEHIDESDADSLEGEFARLGHGRPENMEQAPGGSPNGQHTRKPSRMTTSSRSILIFDATGSPESHPIPAGYPTLSPLSSVIASASMPEDAVQSMFLDDPKMSLRYPSTLTSNHGGNWPSSYAQLNDFLGVPGTLSAGSGSFGQRLSSKANSGDVTARKSSFIHPGALDFSDINQQLRRRPGGNLKSNEDPLKLGPYRPHSVNSFSTNSRSAATSALFTREQSRAHLSGQALGNAGTSSKPPADSSVALLDLDAADKHVRPSFEVDALRLRDIPDENSDGGIADALLKLEGKIPSPSRSTFSAKVDEGSQGSVTSPTQAQRSKLANVESLSSSNDEEDEAVSPTQGRQNKNGQFLQVRADASRSPKAVSAGGSSTDWSVSRMIPPPLDLGLTKSPESARRMASGGSDAISDGPSAEGSTSPSMIAVHGSRMYTNPGPASYVPTGANRDPRAATANRRMLQDQDEDDDNDDDDDEDDESDSQSDISTEIADQPEPEGAMHSFYFDDTTEDRVRRYQEQIRAQAKKNAPPTPPSTTIPSAKTSADKVHERKVLQKRAPAKRMSDLRQLEISRPPDQSRSNQLKEAASAPKLRSPPPNRPLPQPPPAPALRRTQTLPLYPQQTTHLPFVLAFESLVIAEQLTIIEKDALDEVDWKDLISLNWQQNPASVRNWVSYLKDSATNGIDVVIARFNLVVKWVVSEILLTSAPSERARAITKFIHIASHCHRLRNYASLYQIILALLSSDLIRLHQTWALVPIREKQTLSQLEALCQPVRNFNNLRVEMENATMDTGCIPFIGLYTHDLMFNAQKPARLDPVTSGREHLVNFERYQTAASIVKSLLRMIEASSKYNFRPHPEALSRCLWIAALEDGEIIARSKALETT</sequence>
<reference evidence="7" key="2">
    <citation type="submission" date="2020-04" db="EMBL/GenBank/DDBJ databases">
        <authorList>
            <consortium name="NCBI Genome Project"/>
        </authorList>
    </citation>
    <scope>NUCLEOTIDE SEQUENCE</scope>
    <source>
        <strain evidence="7">CBS 342.82</strain>
    </source>
</reference>
<feature type="compositionally biased region" description="Pro residues" evidence="3">
    <location>
        <begin position="1362"/>
        <end position="1377"/>
    </location>
</feature>
<dbReference type="Pfam" id="PF00617">
    <property type="entry name" value="RasGEF"/>
    <property type="match status" value="1"/>
</dbReference>
<dbReference type="Pfam" id="PF00618">
    <property type="entry name" value="RasGEF_N"/>
    <property type="match status" value="1"/>
</dbReference>
<organism evidence="7">
    <name type="scientific">Dissoconium aciculare CBS 342.82</name>
    <dbReference type="NCBI Taxonomy" id="1314786"/>
    <lineage>
        <taxon>Eukaryota</taxon>
        <taxon>Fungi</taxon>
        <taxon>Dikarya</taxon>
        <taxon>Ascomycota</taxon>
        <taxon>Pezizomycotina</taxon>
        <taxon>Dothideomycetes</taxon>
        <taxon>Dothideomycetidae</taxon>
        <taxon>Mycosphaerellales</taxon>
        <taxon>Dissoconiaceae</taxon>
        <taxon>Dissoconium</taxon>
    </lineage>
</organism>
<dbReference type="InterPro" id="IPR023578">
    <property type="entry name" value="Ras_GEF_dom_sf"/>
</dbReference>
<reference evidence="7" key="3">
    <citation type="submission" date="2025-08" db="UniProtKB">
        <authorList>
            <consortium name="RefSeq"/>
        </authorList>
    </citation>
    <scope>IDENTIFICATION</scope>
    <source>
        <strain evidence="7">CBS 342.82</strain>
    </source>
</reference>
<feature type="compositionally biased region" description="Pro residues" evidence="3">
    <location>
        <begin position="661"/>
        <end position="676"/>
    </location>
</feature>
<dbReference type="PANTHER" id="PTHR23113:SF363">
    <property type="entry name" value="PROTEIN SON OF SEVENLESS"/>
    <property type="match status" value="1"/>
</dbReference>
<evidence type="ECO:0000313" key="6">
    <source>
        <dbReference type="Proteomes" id="UP000504637"/>
    </source>
</evidence>
<feature type="region of interest" description="Disordered" evidence="3">
    <location>
        <begin position="246"/>
        <end position="278"/>
    </location>
</feature>
<evidence type="ECO:0000256" key="2">
    <source>
        <dbReference type="PROSITE-ProRule" id="PRU00168"/>
    </source>
</evidence>
<feature type="compositionally biased region" description="Basic and acidic residues" evidence="3">
    <location>
        <begin position="585"/>
        <end position="609"/>
    </location>
</feature>
<accession>A0A6J3LYN6</accession>
<feature type="region of interest" description="Disordered" evidence="3">
    <location>
        <begin position="950"/>
        <end position="980"/>
    </location>
</feature>
<dbReference type="OrthoDB" id="10254377at2759"/>
<feature type="compositionally biased region" description="Polar residues" evidence="3">
    <location>
        <begin position="264"/>
        <end position="278"/>
    </location>
</feature>
<dbReference type="Gene3D" id="1.10.840.10">
    <property type="entry name" value="Ras guanine-nucleotide exchange factors catalytic domain"/>
    <property type="match status" value="1"/>
</dbReference>
<feature type="compositionally biased region" description="Polar residues" evidence="3">
    <location>
        <begin position="1081"/>
        <end position="1095"/>
    </location>
</feature>
<dbReference type="InterPro" id="IPR008937">
    <property type="entry name" value="Ras-like_GEF"/>
</dbReference>
<feature type="domain" description="N-terminal Ras-GEF" evidence="5">
    <location>
        <begin position="330"/>
        <end position="454"/>
    </location>
</feature>
<evidence type="ECO:0000259" key="4">
    <source>
        <dbReference type="PROSITE" id="PS50009"/>
    </source>
</evidence>
<evidence type="ECO:0000256" key="3">
    <source>
        <dbReference type="SAM" id="MobiDB-lite"/>
    </source>
</evidence>
<dbReference type="InterPro" id="IPR001895">
    <property type="entry name" value="RASGEF_cat_dom"/>
</dbReference>
<feature type="compositionally biased region" description="Acidic residues" evidence="3">
    <location>
        <begin position="1233"/>
        <end position="1252"/>
    </location>
</feature>
<feature type="region of interest" description="Disordered" evidence="3">
    <location>
        <begin position="472"/>
        <end position="494"/>
    </location>
</feature>
<feature type="region of interest" description="Disordered" evidence="3">
    <location>
        <begin position="1"/>
        <end position="84"/>
    </location>
</feature>
<feature type="region of interest" description="Disordered" evidence="3">
    <location>
        <begin position="582"/>
        <end position="609"/>
    </location>
</feature>
<dbReference type="PROSITE" id="PS50212">
    <property type="entry name" value="RASGEF_NTER"/>
    <property type="match status" value="1"/>
</dbReference>
<dbReference type="SMART" id="SM00147">
    <property type="entry name" value="RasGEF"/>
    <property type="match status" value="1"/>
</dbReference>
<feature type="region of interest" description="Disordered" evidence="3">
    <location>
        <begin position="513"/>
        <end position="561"/>
    </location>
</feature>
<evidence type="ECO:0000259" key="5">
    <source>
        <dbReference type="PROSITE" id="PS50212"/>
    </source>
</evidence>
<gene>
    <name evidence="7" type="ORF">K489DRAFT_382695</name>
</gene>
<feature type="region of interest" description="Disordered" evidence="3">
    <location>
        <begin position="1065"/>
        <end position="1380"/>
    </location>
</feature>
<feature type="compositionally biased region" description="Low complexity" evidence="3">
    <location>
        <begin position="64"/>
        <end position="78"/>
    </location>
</feature>
<dbReference type="SMART" id="SM00229">
    <property type="entry name" value="RasGEFN"/>
    <property type="match status" value="1"/>
</dbReference>
<dbReference type="GeneID" id="54363238"/>
<dbReference type="Proteomes" id="UP000504637">
    <property type="component" value="Unplaced"/>
</dbReference>
<evidence type="ECO:0000256" key="1">
    <source>
        <dbReference type="ARBA" id="ARBA00022658"/>
    </source>
</evidence>
<dbReference type="GO" id="GO:0005085">
    <property type="term" value="F:guanyl-nucleotide exchange factor activity"/>
    <property type="evidence" value="ECO:0007669"/>
    <property type="project" value="UniProtKB-KW"/>
</dbReference>
<dbReference type="CDD" id="cd06224">
    <property type="entry name" value="REM"/>
    <property type="match status" value="1"/>
</dbReference>
<dbReference type="GO" id="GO:0005886">
    <property type="term" value="C:plasma membrane"/>
    <property type="evidence" value="ECO:0007669"/>
    <property type="project" value="TreeGrafter"/>
</dbReference>